<dbReference type="AlphaFoldDB" id="A0A1Y3BBT9"/>
<reference evidence="1 2" key="1">
    <citation type="submission" date="2017-03" db="EMBL/GenBank/DDBJ databases">
        <title>Genome Survey of Euroglyphus maynei.</title>
        <authorList>
            <person name="Arlian L.G."/>
            <person name="Morgan M.S."/>
            <person name="Rider S.D."/>
        </authorList>
    </citation>
    <scope>NUCLEOTIDE SEQUENCE [LARGE SCALE GENOMIC DNA]</scope>
    <source>
        <strain evidence="1">Arlian Lab</strain>
        <tissue evidence="1">Whole body</tissue>
    </source>
</reference>
<sequence>MVTTMSTMPPLLKKDNKTEIIKHCSSLNDIDVLRQTIYHLGLQVVHGEVTADLAVSTFYEIIVN</sequence>
<comment type="caution">
    <text evidence="1">The sequence shown here is derived from an EMBL/GenBank/DDBJ whole genome shotgun (WGS) entry which is preliminary data.</text>
</comment>
<proteinExistence type="predicted"/>
<dbReference type="Proteomes" id="UP000194236">
    <property type="component" value="Unassembled WGS sequence"/>
</dbReference>
<dbReference type="EMBL" id="MUJZ01028406">
    <property type="protein sequence ID" value="OTF78329.1"/>
    <property type="molecule type" value="Genomic_DNA"/>
</dbReference>
<accession>A0A1Y3BBT9</accession>
<gene>
    <name evidence="1" type="ORF">BLA29_011553</name>
</gene>
<protein>
    <submittedName>
        <fullName evidence="1">Uncharacterized protein</fullName>
    </submittedName>
</protein>
<organism evidence="1 2">
    <name type="scientific">Euroglyphus maynei</name>
    <name type="common">Mayne's house dust mite</name>
    <dbReference type="NCBI Taxonomy" id="6958"/>
    <lineage>
        <taxon>Eukaryota</taxon>
        <taxon>Metazoa</taxon>
        <taxon>Ecdysozoa</taxon>
        <taxon>Arthropoda</taxon>
        <taxon>Chelicerata</taxon>
        <taxon>Arachnida</taxon>
        <taxon>Acari</taxon>
        <taxon>Acariformes</taxon>
        <taxon>Sarcoptiformes</taxon>
        <taxon>Astigmata</taxon>
        <taxon>Psoroptidia</taxon>
        <taxon>Analgoidea</taxon>
        <taxon>Pyroglyphidae</taxon>
        <taxon>Pyroglyphinae</taxon>
        <taxon>Euroglyphus</taxon>
    </lineage>
</organism>
<evidence type="ECO:0000313" key="1">
    <source>
        <dbReference type="EMBL" id="OTF78329.1"/>
    </source>
</evidence>
<name>A0A1Y3BBT9_EURMA</name>
<keyword evidence="2" id="KW-1185">Reference proteome</keyword>
<evidence type="ECO:0000313" key="2">
    <source>
        <dbReference type="Proteomes" id="UP000194236"/>
    </source>
</evidence>